<reference evidence="1 2" key="1">
    <citation type="journal article" date="2015" name="Genome Biol. Evol.">
        <title>Comparative Genomics of a Bacterivorous Green Alga Reveals Evolutionary Causalities and Consequences of Phago-Mixotrophic Mode of Nutrition.</title>
        <authorList>
            <person name="Burns J.A."/>
            <person name="Paasch A."/>
            <person name="Narechania A."/>
            <person name="Kim E."/>
        </authorList>
    </citation>
    <scope>NUCLEOTIDE SEQUENCE [LARGE SCALE GENOMIC DNA]</scope>
    <source>
        <strain evidence="1 2">PLY_AMNH</strain>
    </source>
</reference>
<evidence type="ECO:0000313" key="2">
    <source>
        <dbReference type="Proteomes" id="UP001190700"/>
    </source>
</evidence>
<dbReference type="Gene3D" id="2.60.120.260">
    <property type="entry name" value="Galactose-binding domain-like"/>
    <property type="match status" value="1"/>
</dbReference>
<dbReference type="InterPro" id="IPR008979">
    <property type="entry name" value="Galactose-bd-like_sf"/>
</dbReference>
<keyword evidence="2" id="KW-1185">Reference proteome</keyword>
<dbReference type="PANTHER" id="PTHR45713">
    <property type="entry name" value="FTP DOMAIN-CONTAINING PROTEIN"/>
    <property type="match status" value="1"/>
</dbReference>
<organism evidence="1 2">
    <name type="scientific">Cymbomonas tetramitiformis</name>
    <dbReference type="NCBI Taxonomy" id="36881"/>
    <lineage>
        <taxon>Eukaryota</taxon>
        <taxon>Viridiplantae</taxon>
        <taxon>Chlorophyta</taxon>
        <taxon>Pyramimonadophyceae</taxon>
        <taxon>Pyramimonadales</taxon>
        <taxon>Pyramimonadaceae</taxon>
        <taxon>Cymbomonas</taxon>
    </lineage>
</organism>
<dbReference type="InterPro" id="IPR051941">
    <property type="entry name" value="BG_Antigen-Binding_Lectin"/>
</dbReference>
<dbReference type="SUPFAM" id="SSF49785">
    <property type="entry name" value="Galactose-binding domain-like"/>
    <property type="match status" value="1"/>
</dbReference>
<feature type="non-terminal residue" evidence="1">
    <location>
        <position position="705"/>
    </location>
</feature>
<dbReference type="Proteomes" id="UP001190700">
    <property type="component" value="Unassembled WGS sequence"/>
</dbReference>
<name>A0AAE0G2K9_9CHLO</name>
<dbReference type="PANTHER" id="PTHR45713:SF6">
    <property type="entry name" value="F5_8 TYPE C DOMAIN-CONTAINING PROTEIN"/>
    <property type="match status" value="1"/>
</dbReference>
<dbReference type="EMBL" id="LGRX02010534">
    <property type="protein sequence ID" value="KAK3270188.1"/>
    <property type="molecule type" value="Genomic_DNA"/>
</dbReference>
<proteinExistence type="predicted"/>
<evidence type="ECO:0000313" key="1">
    <source>
        <dbReference type="EMBL" id="KAK3270188.1"/>
    </source>
</evidence>
<protein>
    <submittedName>
        <fullName evidence="1">Uncharacterized protein</fullName>
    </submittedName>
</protein>
<gene>
    <name evidence="1" type="ORF">CYMTET_21403</name>
</gene>
<comment type="caution">
    <text evidence="1">The sequence shown here is derived from an EMBL/GenBank/DDBJ whole genome shotgun (WGS) entry which is preliminary data.</text>
</comment>
<sequence>MDLAVAVSADAAAGNALSGNVKLSLGSATAHIPAGSLAADVAAALAAAFPDRGHMQVAEAPRTAWKSNGRSGLSAAAGADQVPNESIVLETRPHTATSSITTIEQARTAWSAAPAQETYGQYCPPTFMGYGQRVSNAECGGSATADVALKLTYAFKVCASMEGRWHFYFQAPSAHRIVQYSVDAADVTSLDLPELANSTRPLDVAVELQAGWHSLEVFAFVATSTGLGSFEVLPPSNQAAWQLSGKGSALTCAELGWTGATKADSSGEVQACGQSPTQCEGDKLFADAGAYCTSLGARLCSSTELLGMRSWFVANDNRCSANFYHLWTSTPCDGGYETVMLADRSDGWNPKTQCLSSFGSARTGRCCADVADTGEPRRDRSLLPFPPNIAPVVVRVAHAEDENVALQGSASLSSTYEPASRAVDGDFELMLARSNWDSNPWLQVQLARAWRIDRVSVFGRRDGCAARFLRGSSCGGKEIAGTFDGDQQGAVVGVSTQPCVGDVCYGTICGKITRSSATQIYTVDCEGAYGSYVYVMLPGSRRFLELYEMTVTRLAEGEHILAGCGQASAASRRRAAWHGSAARHLAVCRASGVRAKHHVPCPLPLFPILSRARVTLADSERRVGGITDERFDCGVTPVCNAMEYEVSFAEPSRGPAELFTVDTSALVAPALAGPVHSSARRVQEGGLLVLPVDSSLLQTYTDQPQ</sequence>
<accession>A0AAE0G2K9</accession>
<dbReference type="AlphaFoldDB" id="A0AAE0G2K9"/>